<evidence type="ECO:0000313" key="5">
    <source>
        <dbReference type="EMBL" id="MBB4138591.1"/>
    </source>
</evidence>
<dbReference type="InterPro" id="IPR036388">
    <property type="entry name" value="WH-like_DNA-bd_sf"/>
</dbReference>
<feature type="domain" description="HTH luxR-type" evidence="4">
    <location>
        <begin position="784"/>
        <end position="849"/>
    </location>
</feature>
<protein>
    <submittedName>
        <fullName evidence="5">LuxR family maltose regulon positive regulatory protein</fullName>
    </submittedName>
</protein>
<dbReference type="InterPro" id="IPR003593">
    <property type="entry name" value="AAA+_ATPase"/>
</dbReference>
<keyword evidence="3" id="KW-0804">Transcription</keyword>
<dbReference type="Proteomes" id="UP000549113">
    <property type="component" value="Unassembled WGS sequence"/>
</dbReference>
<comment type="caution">
    <text evidence="5">The sequence shown here is derived from an EMBL/GenBank/DDBJ whole genome shotgun (WGS) entry which is preliminary data.</text>
</comment>
<dbReference type="GO" id="GO:0003677">
    <property type="term" value="F:DNA binding"/>
    <property type="evidence" value="ECO:0007669"/>
    <property type="project" value="UniProtKB-KW"/>
</dbReference>
<evidence type="ECO:0000256" key="1">
    <source>
        <dbReference type="ARBA" id="ARBA00023015"/>
    </source>
</evidence>
<dbReference type="InterPro" id="IPR000792">
    <property type="entry name" value="Tscrpt_reg_LuxR_C"/>
</dbReference>
<keyword evidence="6" id="KW-1185">Reference proteome</keyword>
<reference evidence="5 6" key="1">
    <citation type="submission" date="2020-08" db="EMBL/GenBank/DDBJ databases">
        <title>Sequencing the genomes of 1000 actinobacteria strains.</title>
        <authorList>
            <person name="Klenk H.-P."/>
        </authorList>
    </citation>
    <scope>NUCLEOTIDE SEQUENCE [LARGE SCALE GENOMIC DNA]</scope>
    <source>
        <strain evidence="5 6">DSM 19600</strain>
    </source>
</reference>
<dbReference type="EMBL" id="JACIFH010000001">
    <property type="protein sequence ID" value="MBB4138591.1"/>
    <property type="molecule type" value="Genomic_DNA"/>
</dbReference>
<accession>A0AA40SLU4</accession>
<dbReference type="GO" id="GO:0016887">
    <property type="term" value="F:ATP hydrolysis activity"/>
    <property type="evidence" value="ECO:0007669"/>
    <property type="project" value="InterPro"/>
</dbReference>
<evidence type="ECO:0000259" key="4">
    <source>
        <dbReference type="PROSITE" id="PS50043"/>
    </source>
</evidence>
<dbReference type="Pfam" id="PF00196">
    <property type="entry name" value="GerE"/>
    <property type="match status" value="1"/>
</dbReference>
<dbReference type="PROSITE" id="PS50043">
    <property type="entry name" value="HTH_LUXR_2"/>
    <property type="match status" value="1"/>
</dbReference>
<name>A0AA40SLU4_9MICO</name>
<dbReference type="GO" id="GO:0006355">
    <property type="term" value="P:regulation of DNA-templated transcription"/>
    <property type="evidence" value="ECO:0007669"/>
    <property type="project" value="InterPro"/>
</dbReference>
<dbReference type="InterPro" id="IPR027417">
    <property type="entry name" value="P-loop_NTPase"/>
</dbReference>
<sequence>MPDRHRVPAYAEDRPRLREQLDSGLSSPLSLVVAPAGAGKTVLLAQWVQSRPDLTVAWLDITAADNEARVFAHRLIDAIDAQAPGFHPATAPVESTENRLGESLLEDLAAGMKDAGPVVIILDDLDRLSGSALLTDLWRLVDLVPSSAHFVFSSRTDLNLGWSRHRLQHNLVEIRQRELAFDRGTTASVIASITGHPVSDETADAVVARTEGWAVGVQLTALSLRFAADPVRVVDTLADTDRLIVDYLSEEVLDAQQPGRTDALTKIAVLDDFCAPLLNAIFGAGGSDLIADLVRDSMFVVPVPERPGWYRFHRLFRDLLRLRVRAQDAAAEAGVLEVAGTWCEAEGLHTEAIEYHLRAHAWDRALDAVFALRNDVYETLRLPAVAGWLSQVPPEVRDRRPQADLLLAIAWGISGHGTQAVDALRSLLTARRLTTGERQVGWAYLAACVQLEPHPEFFADAGRRALRLLHDEPATAPPELLGLTTRPLLLAVAEVSLGRALLFLGDLAGARRALQSALRGEGMAYRPYRIHAKGTLALIEALSGRLTAAGELADDALELAAEFGLLSHPAPADAYLARALAAIRRGESEAGAFALTEGTVRAAGNSRTQLVWLAHLASLTIDPSDSVDAVAEPPGTPPPIVRQASIALSLRRARLRGTPTLPAVPSSEWSVVAFEEVAALLALGQPVAARERLSRVPLDDDSAPIAVIEVELLRGWMFALEGRGGQSRVHLQTALARAAPERLVYPFLEAGPDVAQLIEQLPGPGDDFRRLVIARGRAGRRPPLEALADKLTPRELELLAYLPSRLTFADIAAHSFVSINTIKTHIGHIYRKLGVTDRDSAIERAVDLGLIDPAEIARVG</sequence>
<dbReference type="Gene3D" id="1.25.40.10">
    <property type="entry name" value="Tetratricopeptide repeat domain"/>
    <property type="match status" value="1"/>
</dbReference>
<evidence type="ECO:0000256" key="2">
    <source>
        <dbReference type="ARBA" id="ARBA00023125"/>
    </source>
</evidence>
<dbReference type="SMART" id="SM00421">
    <property type="entry name" value="HTH_LUXR"/>
    <property type="match status" value="1"/>
</dbReference>
<dbReference type="Gene3D" id="3.40.50.300">
    <property type="entry name" value="P-loop containing nucleotide triphosphate hydrolases"/>
    <property type="match status" value="1"/>
</dbReference>
<dbReference type="InterPro" id="IPR059106">
    <property type="entry name" value="WHD_MalT"/>
</dbReference>
<evidence type="ECO:0000256" key="3">
    <source>
        <dbReference type="ARBA" id="ARBA00023163"/>
    </source>
</evidence>
<dbReference type="PANTHER" id="PTHR44688:SF16">
    <property type="entry name" value="DNA-BINDING TRANSCRIPTIONAL ACTIVATOR DEVR_DOSR"/>
    <property type="match status" value="1"/>
</dbReference>
<dbReference type="RefSeq" id="WP_183498360.1">
    <property type="nucleotide sequence ID" value="NZ_BAABCO010000003.1"/>
</dbReference>
<gene>
    <name evidence="5" type="ORF">BKA10_000385</name>
</gene>
<dbReference type="InterPro" id="IPR011990">
    <property type="entry name" value="TPR-like_helical_dom_sf"/>
</dbReference>
<evidence type="ECO:0000313" key="6">
    <source>
        <dbReference type="Proteomes" id="UP000549113"/>
    </source>
</evidence>
<keyword evidence="2" id="KW-0238">DNA-binding</keyword>
<dbReference type="PANTHER" id="PTHR44688">
    <property type="entry name" value="DNA-BINDING TRANSCRIPTIONAL ACTIVATOR DEVR_DOSR"/>
    <property type="match status" value="1"/>
</dbReference>
<dbReference type="InterPro" id="IPR016032">
    <property type="entry name" value="Sig_transdc_resp-reg_C-effctor"/>
</dbReference>
<organism evidence="5 6">
    <name type="scientific">Microbacterium invictum</name>
    <dbReference type="NCBI Taxonomy" id="515415"/>
    <lineage>
        <taxon>Bacteria</taxon>
        <taxon>Bacillati</taxon>
        <taxon>Actinomycetota</taxon>
        <taxon>Actinomycetes</taxon>
        <taxon>Micrococcales</taxon>
        <taxon>Microbacteriaceae</taxon>
        <taxon>Microbacterium</taxon>
    </lineage>
</organism>
<dbReference type="SUPFAM" id="SSF46894">
    <property type="entry name" value="C-terminal effector domain of the bipartite response regulators"/>
    <property type="match status" value="1"/>
</dbReference>
<dbReference type="SUPFAM" id="SSF48452">
    <property type="entry name" value="TPR-like"/>
    <property type="match status" value="1"/>
</dbReference>
<dbReference type="SUPFAM" id="SSF52540">
    <property type="entry name" value="P-loop containing nucleoside triphosphate hydrolases"/>
    <property type="match status" value="1"/>
</dbReference>
<keyword evidence="1" id="KW-0805">Transcription regulation</keyword>
<dbReference type="AlphaFoldDB" id="A0AA40SLU4"/>
<dbReference type="Pfam" id="PF13401">
    <property type="entry name" value="AAA_22"/>
    <property type="match status" value="1"/>
</dbReference>
<dbReference type="SMART" id="SM00382">
    <property type="entry name" value="AAA"/>
    <property type="match status" value="1"/>
</dbReference>
<dbReference type="CDD" id="cd06170">
    <property type="entry name" value="LuxR_C_like"/>
    <property type="match status" value="1"/>
</dbReference>
<proteinExistence type="predicted"/>
<dbReference type="Gene3D" id="1.10.10.10">
    <property type="entry name" value="Winged helix-like DNA-binding domain superfamily/Winged helix DNA-binding domain"/>
    <property type="match status" value="1"/>
</dbReference>
<dbReference type="InterPro" id="IPR049945">
    <property type="entry name" value="AAA_22"/>
</dbReference>
<dbReference type="Pfam" id="PF25873">
    <property type="entry name" value="WHD_MalT"/>
    <property type="match status" value="1"/>
</dbReference>